<keyword evidence="3" id="KW-1185">Reference proteome</keyword>
<dbReference type="EMBL" id="OMKW01000002">
    <property type="protein sequence ID" value="SPF29150.1"/>
    <property type="molecule type" value="Genomic_DNA"/>
</dbReference>
<keyword evidence="1" id="KW-0472">Membrane</keyword>
<keyword evidence="1" id="KW-0812">Transmembrane</keyword>
<feature type="transmembrane region" description="Helical" evidence="1">
    <location>
        <begin position="43"/>
        <end position="63"/>
    </location>
</feature>
<sequence>MLHGLGFFAVIVMGGWIGGAILVLSLAFAGATRLRARRHLGKYGDATLLIIAVQAIWALIALLSSETYAISGLACLSGALGLMVLPVASVLDILTLIVVGRRRALNGRLLVYLVASTAIFGVVAGLTVIRSALLCTV</sequence>
<reference evidence="2 3" key="1">
    <citation type="submission" date="2018-03" db="EMBL/GenBank/DDBJ databases">
        <authorList>
            <person name="Keele B.F."/>
        </authorList>
    </citation>
    <scope>NUCLEOTIDE SEQUENCE [LARGE SCALE GENOMIC DNA]</scope>
    <source>
        <strain evidence="2 3">CeCT 8812</strain>
    </source>
</reference>
<evidence type="ECO:0000313" key="2">
    <source>
        <dbReference type="EMBL" id="SPF29150.1"/>
    </source>
</evidence>
<accession>A0A2R8AAT0</accession>
<dbReference type="AlphaFoldDB" id="A0A2R8AAT0"/>
<protein>
    <submittedName>
        <fullName evidence="2">Uncharacterized protein</fullName>
    </submittedName>
</protein>
<dbReference type="RefSeq" id="WP_108781871.1">
    <property type="nucleotide sequence ID" value="NZ_OMKW01000002.1"/>
</dbReference>
<name>A0A2R8AAT0_9RHOB</name>
<feature type="transmembrane region" description="Helical" evidence="1">
    <location>
        <begin position="109"/>
        <end position="129"/>
    </location>
</feature>
<proteinExistence type="predicted"/>
<feature type="transmembrane region" description="Helical" evidence="1">
    <location>
        <begin position="69"/>
        <end position="97"/>
    </location>
</feature>
<gene>
    <name evidence="2" type="ORF">POI8812_01457</name>
</gene>
<feature type="transmembrane region" description="Helical" evidence="1">
    <location>
        <begin position="6"/>
        <end position="31"/>
    </location>
</feature>
<dbReference type="Proteomes" id="UP000244932">
    <property type="component" value="Unassembled WGS sequence"/>
</dbReference>
<evidence type="ECO:0000313" key="3">
    <source>
        <dbReference type="Proteomes" id="UP000244932"/>
    </source>
</evidence>
<keyword evidence="1" id="KW-1133">Transmembrane helix</keyword>
<evidence type="ECO:0000256" key="1">
    <source>
        <dbReference type="SAM" id="Phobius"/>
    </source>
</evidence>
<organism evidence="2 3">
    <name type="scientific">Pontivivens insulae</name>
    <dbReference type="NCBI Taxonomy" id="1639689"/>
    <lineage>
        <taxon>Bacteria</taxon>
        <taxon>Pseudomonadati</taxon>
        <taxon>Pseudomonadota</taxon>
        <taxon>Alphaproteobacteria</taxon>
        <taxon>Rhodobacterales</taxon>
        <taxon>Paracoccaceae</taxon>
        <taxon>Pontivivens</taxon>
    </lineage>
</organism>